<feature type="non-terminal residue" evidence="2">
    <location>
        <position position="181"/>
    </location>
</feature>
<dbReference type="GO" id="GO:0005814">
    <property type="term" value="C:centriole"/>
    <property type="evidence" value="ECO:0007669"/>
    <property type="project" value="TreeGrafter"/>
</dbReference>
<dbReference type="PANTHER" id="PTHR46725">
    <property type="entry name" value="COILED-COIL DOMAIN-CONTAINING PROTEIN 57"/>
    <property type="match status" value="1"/>
</dbReference>
<dbReference type="EMBL" id="CAJOBA010089152">
    <property type="protein sequence ID" value="CAF4476614.1"/>
    <property type="molecule type" value="Genomic_DNA"/>
</dbReference>
<dbReference type="InterPro" id="IPR042481">
    <property type="entry name" value="CCDC57"/>
</dbReference>
<feature type="coiled-coil region" evidence="1">
    <location>
        <begin position="8"/>
        <end position="60"/>
    </location>
</feature>
<dbReference type="GO" id="GO:0060271">
    <property type="term" value="P:cilium assembly"/>
    <property type="evidence" value="ECO:0007669"/>
    <property type="project" value="TreeGrafter"/>
</dbReference>
<evidence type="ECO:0000313" key="3">
    <source>
        <dbReference type="Proteomes" id="UP000682733"/>
    </source>
</evidence>
<dbReference type="GO" id="GO:0007020">
    <property type="term" value="P:microtubule nucleation"/>
    <property type="evidence" value="ECO:0007669"/>
    <property type="project" value="TreeGrafter"/>
</dbReference>
<accession>A0A8S2X5T9</accession>
<dbReference type="Gene3D" id="1.10.287.1490">
    <property type="match status" value="1"/>
</dbReference>
<feature type="non-terminal residue" evidence="2">
    <location>
        <position position="1"/>
    </location>
</feature>
<proteinExistence type="predicted"/>
<gene>
    <name evidence="2" type="ORF">TMI583_LOCUS46952</name>
</gene>
<protein>
    <submittedName>
        <fullName evidence="2">Uncharacterized protein</fullName>
    </submittedName>
</protein>
<comment type="caution">
    <text evidence="2">The sequence shown here is derived from an EMBL/GenBank/DDBJ whole genome shotgun (WGS) entry which is preliminary data.</text>
</comment>
<dbReference type="GO" id="GO:0005876">
    <property type="term" value="C:spindle microtubule"/>
    <property type="evidence" value="ECO:0007669"/>
    <property type="project" value="TreeGrafter"/>
</dbReference>
<dbReference type="AlphaFoldDB" id="A0A8S2X5T9"/>
<evidence type="ECO:0000313" key="2">
    <source>
        <dbReference type="EMBL" id="CAF4476614.1"/>
    </source>
</evidence>
<organism evidence="2 3">
    <name type="scientific">Didymodactylos carnosus</name>
    <dbReference type="NCBI Taxonomy" id="1234261"/>
    <lineage>
        <taxon>Eukaryota</taxon>
        <taxon>Metazoa</taxon>
        <taxon>Spiralia</taxon>
        <taxon>Gnathifera</taxon>
        <taxon>Rotifera</taxon>
        <taxon>Eurotatoria</taxon>
        <taxon>Bdelloidea</taxon>
        <taxon>Philodinida</taxon>
        <taxon>Philodinidae</taxon>
        <taxon>Didymodactylos</taxon>
    </lineage>
</organism>
<sequence>SGGNPDVIVTLQRENENLRSVITQMRQQMESLATDLPNVINQLQKDNQELRQQNRDLIMRLDSRHSNDSTTIEIDHTMANNELRKNPQLNSYVQSLNNTIASLRTDKMQLVAQVRKLEGRLIQIEKNHDNFQRELRQRQSRIDQLQYQLNADDRRHQTEINSLKQKLNDLDVQLIETRREA</sequence>
<keyword evidence="1" id="KW-0175">Coiled coil</keyword>
<dbReference type="GO" id="GO:0034451">
    <property type="term" value="C:centriolar satellite"/>
    <property type="evidence" value="ECO:0007669"/>
    <property type="project" value="TreeGrafter"/>
</dbReference>
<evidence type="ECO:0000256" key="1">
    <source>
        <dbReference type="SAM" id="Coils"/>
    </source>
</evidence>
<feature type="coiled-coil region" evidence="1">
    <location>
        <begin position="93"/>
        <end position="180"/>
    </location>
</feature>
<dbReference type="Proteomes" id="UP000682733">
    <property type="component" value="Unassembled WGS sequence"/>
</dbReference>
<name>A0A8S2X5T9_9BILA</name>
<dbReference type="PANTHER" id="PTHR46725:SF1">
    <property type="entry name" value="COILED-COIL DOMAIN-CONTAINING PROTEIN 57"/>
    <property type="match status" value="1"/>
</dbReference>
<dbReference type="GO" id="GO:0007099">
    <property type="term" value="P:centriole replication"/>
    <property type="evidence" value="ECO:0007669"/>
    <property type="project" value="TreeGrafter"/>
</dbReference>
<reference evidence="2" key="1">
    <citation type="submission" date="2021-02" db="EMBL/GenBank/DDBJ databases">
        <authorList>
            <person name="Nowell W R."/>
        </authorList>
    </citation>
    <scope>NUCLEOTIDE SEQUENCE</scope>
</reference>
<dbReference type="GO" id="GO:0045931">
    <property type="term" value="P:positive regulation of mitotic cell cycle"/>
    <property type="evidence" value="ECO:0007669"/>
    <property type="project" value="TreeGrafter"/>
</dbReference>